<dbReference type="InterPro" id="IPR055410">
    <property type="entry name" value="Beta-prop_CAF1B_HIR1"/>
</dbReference>
<dbReference type="GO" id="GO:0006355">
    <property type="term" value="P:regulation of DNA-templated transcription"/>
    <property type="evidence" value="ECO:0007669"/>
    <property type="project" value="InterPro"/>
</dbReference>
<dbReference type="GO" id="GO:0005634">
    <property type="term" value="C:nucleus"/>
    <property type="evidence" value="ECO:0007669"/>
    <property type="project" value="UniProtKB-SubCell"/>
</dbReference>
<feature type="region of interest" description="Disordered" evidence="12">
    <location>
        <begin position="61"/>
        <end position="100"/>
    </location>
</feature>
<evidence type="ECO:0000256" key="5">
    <source>
        <dbReference type="ARBA" id="ARBA00022737"/>
    </source>
</evidence>
<dbReference type="GO" id="GO:0006338">
    <property type="term" value="P:chromatin remodeling"/>
    <property type="evidence" value="ECO:0007669"/>
    <property type="project" value="InterPro"/>
</dbReference>
<feature type="domain" description="Protein HIRA-like C-terminal" evidence="13">
    <location>
        <begin position="822"/>
        <end position="957"/>
    </location>
</feature>
<keyword evidence="5 11" id="KW-0677">Repeat</keyword>
<dbReference type="Proteomes" id="UP000837801">
    <property type="component" value="Unassembled WGS sequence"/>
</dbReference>
<feature type="repeat" description="WD" evidence="10">
    <location>
        <begin position="218"/>
        <end position="249"/>
    </location>
</feature>
<dbReference type="InterPro" id="IPR015943">
    <property type="entry name" value="WD40/YVTN_repeat-like_dom_sf"/>
</dbReference>
<evidence type="ECO:0000256" key="6">
    <source>
        <dbReference type="ARBA" id="ARBA00022853"/>
    </source>
</evidence>
<evidence type="ECO:0000259" key="13">
    <source>
        <dbReference type="Pfam" id="PF07569"/>
    </source>
</evidence>
<protein>
    <recommendedName>
        <fullName evidence="11">Protein HIR</fullName>
    </recommendedName>
</protein>
<dbReference type="PROSITE" id="PS50294">
    <property type="entry name" value="WD_REPEATS_REGION"/>
    <property type="match status" value="2"/>
</dbReference>
<comment type="similarity">
    <text evidence="2 11">Belongs to the WD repeat HIR1 family.</text>
</comment>
<evidence type="ECO:0000313" key="16">
    <source>
        <dbReference type="Proteomes" id="UP000837801"/>
    </source>
</evidence>
<gene>
    <name evidence="15" type="ORF">CLIB1423_17S02014</name>
</gene>
<reference evidence="15" key="1">
    <citation type="submission" date="2022-03" db="EMBL/GenBank/DDBJ databases">
        <authorList>
            <person name="Legras J.-L."/>
            <person name="Devillers H."/>
            <person name="Grondin C."/>
        </authorList>
    </citation>
    <scope>NUCLEOTIDE SEQUENCE</scope>
    <source>
        <strain evidence="15">CLIB 1423</strain>
    </source>
</reference>
<evidence type="ECO:0000256" key="3">
    <source>
        <dbReference type="ARBA" id="ARBA00022491"/>
    </source>
</evidence>
<organism evidence="15 16">
    <name type="scientific">[Candida] railenensis</name>
    <dbReference type="NCBI Taxonomy" id="45579"/>
    <lineage>
        <taxon>Eukaryota</taxon>
        <taxon>Fungi</taxon>
        <taxon>Dikarya</taxon>
        <taxon>Ascomycota</taxon>
        <taxon>Saccharomycotina</taxon>
        <taxon>Pichiomycetes</taxon>
        <taxon>Debaryomycetaceae</taxon>
        <taxon>Kurtzmaniella</taxon>
    </lineage>
</organism>
<dbReference type="GO" id="GO:0006351">
    <property type="term" value="P:DNA-templated transcription"/>
    <property type="evidence" value="ECO:0007669"/>
    <property type="project" value="InterPro"/>
</dbReference>
<keyword evidence="4 10" id="KW-0853">WD repeat</keyword>
<dbReference type="EMBL" id="CAKXYY010000017">
    <property type="protein sequence ID" value="CAH2354565.1"/>
    <property type="molecule type" value="Genomic_DNA"/>
</dbReference>
<dbReference type="SMART" id="SM00320">
    <property type="entry name" value="WD40"/>
    <property type="match status" value="6"/>
</dbReference>
<dbReference type="PANTHER" id="PTHR13831:SF0">
    <property type="entry name" value="PROTEIN HIRA"/>
    <property type="match status" value="1"/>
</dbReference>
<feature type="region of interest" description="Disordered" evidence="12">
    <location>
        <begin position="680"/>
        <end position="711"/>
    </location>
</feature>
<dbReference type="Pfam" id="PF07569">
    <property type="entry name" value="Hira"/>
    <property type="match status" value="1"/>
</dbReference>
<evidence type="ECO:0000259" key="14">
    <source>
        <dbReference type="Pfam" id="PF24105"/>
    </source>
</evidence>
<dbReference type="Pfam" id="PF24105">
    <property type="entry name" value="Beta-prop_CAF1B_HIR1"/>
    <property type="match status" value="1"/>
</dbReference>
<evidence type="ECO:0000256" key="7">
    <source>
        <dbReference type="ARBA" id="ARBA00023015"/>
    </source>
</evidence>
<dbReference type="InterPro" id="IPR011494">
    <property type="entry name" value="HIRA-like_C"/>
</dbReference>
<dbReference type="AlphaFoldDB" id="A0A9P0QTB9"/>
<evidence type="ECO:0000256" key="12">
    <source>
        <dbReference type="SAM" id="MobiDB-lite"/>
    </source>
</evidence>
<sequence length="1029" mass="112196">MHILKVPWFGHQAENKKVGCYTVTINNSGTRLASGGLDGNVKIWDPKSILQFIELEDKENVGRGKKGGATSKKESKENGLSFSKSGINGASGTSDDRSLSSKASVDIPCRALATMSRHNGAVTSVKFSPSGQYLASGSDDKIVLIWEKEAANSSSTLKQFGDVDADLEHWTVRKRLVAHDNDVQDIAWSPDGSLLVTVGLDRSIIIWNGNTFERIKRYDIHQSMVKGIVFDPANKFFATASDDRTVRIFRYHRKHPSRGEHEFQMEHLVIDPFKKSPLTSYFRRMSWSPDGQHIAVPNATNGPVTSVAIINRGSWGTDISLIGHEAPCEVASFSPRLFEKQLTSNGKKELARKPSDNDGFTTVLATGGQDLSLAVWSTGCSKPIVVLANFVEDSITDVCWAPDGVTCYVSCLDGSISCVKFEEGELGGAVVSEKVNDLELNRYGVGEGEVLAESKEQLDLEAVGNRSIEGELLPITNDVIRKIEGVRASTPISIEKEKKEEPLELPSSPSAKPPSKIKQNVTITKDGKKRVAPMLVSSAKPSSSTIFTSALHKRAPASSSSKNYTQLSSASYQLPKFGLQTSVHGIKSRFATGPAEAIPEDQDNDNEDMGMIEEGGAGIDVNSVATISDTTRKRQRNKLNRLAMENRYPIPFRNVSSLPEFLFHHPEVINASLTTVPKEVSSHGSNSNTTVAVGGNGAGTSSGSGSGSEWTISTSYTPEDENLIFSVVKSSTQETKGFSTIEIRNGPPWNDNEDFESVHNDRIDFQDPTIVTISNQSSKTKSNLYYPFKIQHAIPVFSSGLLQYYALISFSGALQLIHSNTGSLVTPTIELGGNVVIVRQSGQFLSCVTNGGLVYVWKLPHKTSRSGLVGIINGVSMAGIWNCDVSLSSEADSIKKNGLGIEIRPGCSSTASAYEIDSTTGSPFVMLEEDNSIYQYSIDLMCWMKVIDPWYFLGFENGEVSTHLPGTILSSLAHKSISKYYEEVRRGLSTVYVGEGKLVESLKGEMRKRYHEICESSEVSSKKIKLNEN</sequence>
<dbReference type="PANTHER" id="PTHR13831">
    <property type="entry name" value="MEMBER OF THE HIR1 FAMILY OF WD-REPEAT PROTEINS"/>
    <property type="match status" value="1"/>
</dbReference>
<feature type="compositionally biased region" description="Polar residues" evidence="12">
    <location>
        <begin position="682"/>
        <end position="691"/>
    </location>
</feature>
<accession>A0A9P0QTB9</accession>
<keyword evidence="6 11" id="KW-0156">Chromatin regulator</keyword>
<keyword evidence="9 11" id="KW-0539">Nucleus</keyword>
<dbReference type="InterPro" id="IPR031120">
    <property type="entry name" value="HIR1-like"/>
</dbReference>
<dbReference type="Pfam" id="PF00400">
    <property type="entry name" value="WD40"/>
    <property type="match status" value="1"/>
</dbReference>
<dbReference type="SUPFAM" id="SSF50978">
    <property type="entry name" value="WD40 repeat-like"/>
    <property type="match status" value="1"/>
</dbReference>
<evidence type="ECO:0000256" key="9">
    <source>
        <dbReference type="ARBA" id="ARBA00023242"/>
    </source>
</evidence>
<evidence type="ECO:0000256" key="2">
    <source>
        <dbReference type="ARBA" id="ARBA00007306"/>
    </source>
</evidence>
<dbReference type="GO" id="GO:0031491">
    <property type="term" value="F:nucleosome binding"/>
    <property type="evidence" value="ECO:0007669"/>
    <property type="project" value="TreeGrafter"/>
</dbReference>
<keyword evidence="7 11" id="KW-0805">Transcription regulation</keyword>
<comment type="function">
    <text evidence="11">Required for replication-independent chromatin assembly and for the periodic repression of histone gene transcription during the cell cycle.</text>
</comment>
<dbReference type="OrthoDB" id="1741719at2759"/>
<evidence type="ECO:0000256" key="4">
    <source>
        <dbReference type="ARBA" id="ARBA00022574"/>
    </source>
</evidence>
<feature type="repeat" description="WD" evidence="10">
    <location>
        <begin position="176"/>
        <end position="217"/>
    </location>
</feature>
<dbReference type="Pfam" id="PF09453">
    <property type="entry name" value="HIRA_B"/>
    <property type="match status" value="1"/>
</dbReference>
<evidence type="ECO:0000313" key="15">
    <source>
        <dbReference type="EMBL" id="CAH2354565.1"/>
    </source>
</evidence>
<dbReference type="InterPro" id="IPR019015">
    <property type="entry name" value="HIRA_B_motif"/>
</dbReference>
<feature type="compositionally biased region" description="Gly residues" evidence="12">
    <location>
        <begin position="694"/>
        <end position="706"/>
    </location>
</feature>
<evidence type="ECO:0000256" key="1">
    <source>
        <dbReference type="ARBA" id="ARBA00004123"/>
    </source>
</evidence>
<keyword evidence="8 11" id="KW-0804">Transcription</keyword>
<evidence type="ECO:0000256" key="10">
    <source>
        <dbReference type="PROSITE-ProRule" id="PRU00221"/>
    </source>
</evidence>
<dbReference type="PROSITE" id="PS50082">
    <property type="entry name" value="WD_REPEATS_2"/>
    <property type="match status" value="4"/>
</dbReference>
<comment type="caution">
    <text evidence="15">The sequence shown here is derived from an EMBL/GenBank/DDBJ whole genome shotgun (WGS) entry which is preliminary data.</text>
</comment>
<feature type="compositionally biased region" description="Polar residues" evidence="12">
    <location>
        <begin position="78"/>
        <end position="93"/>
    </location>
</feature>
<feature type="domain" description="CAF1B/HIR1 beta-propeller" evidence="14">
    <location>
        <begin position="106"/>
        <end position="426"/>
    </location>
</feature>
<feature type="repeat" description="WD" evidence="10">
    <location>
        <begin position="22"/>
        <end position="45"/>
    </location>
</feature>
<keyword evidence="16" id="KW-1185">Reference proteome</keyword>
<dbReference type="InterPro" id="IPR001680">
    <property type="entry name" value="WD40_rpt"/>
</dbReference>
<feature type="region of interest" description="Disordered" evidence="12">
    <location>
        <begin position="493"/>
        <end position="520"/>
    </location>
</feature>
<dbReference type="Gene3D" id="2.130.10.10">
    <property type="entry name" value="YVTN repeat-like/Quinoprotein amine dehydrogenase"/>
    <property type="match status" value="2"/>
</dbReference>
<dbReference type="InterPro" id="IPR036322">
    <property type="entry name" value="WD40_repeat_dom_sf"/>
</dbReference>
<evidence type="ECO:0000256" key="8">
    <source>
        <dbReference type="ARBA" id="ARBA00023163"/>
    </source>
</evidence>
<feature type="compositionally biased region" description="Low complexity" evidence="12">
    <location>
        <begin position="504"/>
        <end position="518"/>
    </location>
</feature>
<evidence type="ECO:0000256" key="11">
    <source>
        <dbReference type="RuleBase" id="RU364014"/>
    </source>
</evidence>
<dbReference type="GO" id="GO:0000417">
    <property type="term" value="C:HIR complex"/>
    <property type="evidence" value="ECO:0007669"/>
    <property type="project" value="TreeGrafter"/>
</dbReference>
<feature type="repeat" description="WD" evidence="10">
    <location>
        <begin position="115"/>
        <end position="156"/>
    </location>
</feature>
<proteinExistence type="inferred from homology"/>
<comment type="subcellular location">
    <subcellularLocation>
        <location evidence="1 11">Nucleus</location>
    </subcellularLocation>
</comment>
<name>A0A9P0QTB9_9ASCO</name>
<dbReference type="GO" id="GO:0000785">
    <property type="term" value="C:chromatin"/>
    <property type="evidence" value="ECO:0007669"/>
    <property type="project" value="TreeGrafter"/>
</dbReference>
<keyword evidence="3 11" id="KW-0678">Repressor</keyword>